<feature type="binding site" evidence="10">
    <location>
        <begin position="156"/>
        <end position="163"/>
    </location>
    <ligand>
        <name>GTP</name>
        <dbReference type="ChEBI" id="CHEBI:37565"/>
    </ligand>
</feature>
<evidence type="ECO:0000256" key="9">
    <source>
        <dbReference type="ARBA" id="ARBA00053570"/>
    </source>
</evidence>
<dbReference type="Pfam" id="PF00448">
    <property type="entry name" value="SRP54"/>
    <property type="match status" value="1"/>
</dbReference>
<dbReference type="PANTHER" id="PTHR43134">
    <property type="entry name" value="SIGNAL RECOGNITION PARTICLE RECEPTOR SUBUNIT ALPHA"/>
    <property type="match status" value="1"/>
</dbReference>
<dbReference type="GO" id="GO:0003924">
    <property type="term" value="F:GTPase activity"/>
    <property type="evidence" value="ECO:0007669"/>
    <property type="project" value="UniProtKB-UniRule"/>
</dbReference>
<dbReference type="SMART" id="SM00382">
    <property type="entry name" value="AAA"/>
    <property type="match status" value="1"/>
</dbReference>
<reference evidence="15 16" key="1">
    <citation type="submission" date="2015-11" db="EMBL/GenBank/DDBJ databases">
        <title>Genomic analysis of 38 Legionella species identifies large and diverse effector repertoires.</title>
        <authorList>
            <person name="Burstein D."/>
            <person name="Amaro F."/>
            <person name="Zusman T."/>
            <person name="Lifshitz Z."/>
            <person name="Cohen O."/>
            <person name="Gilbert J.A."/>
            <person name="Pupko T."/>
            <person name="Shuman H.A."/>
            <person name="Segal G."/>
        </authorList>
    </citation>
    <scope>NUCLEOTIDE SEQUENCE [LARGE SCALE GENOMIC DNA]</scope>
    <source>
        <strain evidence="15 16">ATCC 43878</strain>
    </source>
</reference>
<evidence type="ECO:0000259" key="13">
    <source>
        <dbReference type="SMART" id="SM00962"/>
    </source>
</evidence>
<dbReference type="SUPFAM" id="SSF47364">
    <property type="entry name" value="Domain of the SRP/SRP receptor G-proteins"/>
    <property type="match status" value="1"/>
</dbReference>
<evidence type="ECO:0000256" key="2">
    <source>
        <dbReference type="ARBA" id="ARBA00022490"/>
    </source>
</evidence>
<dbReference type="HAMAP" id="MF_00920">
    <property type="entry name" value="FtsY"/>
    <property type="match status" value="1"/>
</dbReference>
<dbReference type="STRING" id="29422.Lbru_0997"/>
<evidence type="ECO:0000256" key="8">
    <source>
        <dbReference type="ARBA" id="ARBA00048027"/>
    </source>
</evidence>
<evidence type="ECO:0000256" key="3">
    <source>
        <dbReference type="ARBA" id="ARBA00022741"/>
    </source>
</evidence>
<dbReference type="GO" id="GO:0005886">
    <property type="term" value="C:plasma membrane"/>
    <property type="evidence" value="ECO:0007669"/>
    <property type="project" value="UniProtKB-SubCell"/>
</dbReference>
<keyword evidence="15" id="KW-0132">Cell division</keyword>
<dbReference type="OrthoDB" id="9804720at2"/>
<dbReference type="EC" id="3.6.5.4" evidence="10"/>
<dbReference type="GO" id="GO:0006614">
    <property type="term" value="P:SRP-dependent cotranslational protein targeting to membrane"/>
    <property type="evidence" value="ECO:0007669"/>
    <property type="project" value="InterPro"/>
</dbReference>
<organism evidence="15 16">
    <name type="scientific">Legionella brunensis</name>
    <dbReference type="NCBI Taxonomy" id="29422"/>
    <lineage>
        <taxon>Bacteria</taxon>
        <taxon>Pseudomonadati</taxon>
        <taxon>Pseudomonadota</taxon>
        <taxon>Gammaproteobacteria</taxon>
        <taxon>Legionellales</taxon>
        <taxon>Legionellaceae</taxon>
        <taxon>Legionella</taxon>
    </lineage>
</organism>
<dbReference type="Pfam" id="PF02881">
    <property type="entry name" value="SRP54_N"/>
    <property type="match status" value="1"/>
</dbReference>
<sequence>MIKWFKRNQNETESDSTSTEVASASVEMPQQDEQILQHHTDNSPKEGFFARFKKGLSKTRQQFGDGIGRLLLGKKEIDATILEELETLLLSADLGIETSQAILKQLIDELARKQLTDGSTVFQALKKRLEDILSVCEKPLNAETSDKSPFVILTVGVNGAGKTTSIGKMAKQFQQQGKKVMLAAGDTFRAAAVEQLQVWGERNQIPVIAQHTGADSASVIYDALQAAKARGIDILIADTAGRLHTQGNLMEELKKVKRVIQKLDPQAPHEVMLVLDASIGQNALNQARQFNQAVGLTGIMMTKLDGTAKGGILFAIANELKIPFRYLGMGEKIDDLRPFNASQFVRAIFNDDQV</sequence>
<accession>A0A0W0SPL0</accession>
<dbReference type="InterPro" id="IPR036225">
    <property type="entry name" value="SRP/SRP_N"/>
</dbReference>
<dbReference type="NCBIfam" id="TIGR00064">
    <property type="entry name" value="ftsY"/>
    <property type="match status" value="1"/>
</dbReference>
<dbReference type="PATRIC" id="fig|29422.6.peg.1049"/>
<dbReference type="SUPFAM" id="SSF52540">
    <property type="entry name" value="P-loop containing nucleoside triphosphate hydrolases"/>
    <property type="match status" value="1"/>
</dbReference>
<dbReference type="FunFam" id="3.40.50.300:FF:000053">
    <property type="entry name" value="Signal recognition particle receptor FtsY"/>
    <property type="match status" value="1"/>
</dbReference>
<evidence type="ECO:0000313" key="16">
    <source>
        <dbReference type="Proteomes" id="UP000054742"/>
    </source>
</evidence>
<dbReference type="InterPro" id="IPR000897">
    <property type="entry name" value="SRP54_GTPase_dom"/>
</dbReference>
<dbReference type="GO" id="GO:0005047">
    <property type="term" value="F:signal recognition particle binding"/>
    <property type="evidence" value="ECO:0007669"/>
    <property type="project" value="TreeGrafter"/>
</dbReference>
<name>A0A0W0SPL0_9GAMM</name>
<evidence type="ECO:0000256" key="5">
    <source>
        <dbReference type="ARBA" id="ARBA00023134"/>
    </source>
</evidence>
<evidence type="ECO:0000256" key="4">
    <source>
        <dbReference type="ARBA" id="ARBA00022801"/>
    </source>
</evidence>
<dbReference type="Gene3D" id="1.20.120.140">
    <property type="entry name" value="Signal recognition particle SRP54, nucleotide-binding domain"/>
    <property type="match status" value="1"/>
</dbReference>
<dbReference type="InterPro" id="IPR004390">
    <property type="entry name" value="SR_rcpt_FtsY"/>
</dbReference>
<evidence type="ECO:0000256" key="6">
    <source>
        <dbReference type="ARBA" id="ARBA00023136"/>
    </source>
</evidence>
<dbReference type="GO" id="GO:0051301">
    <property type="term" value="P:cell division"/>
    <property type="evidence" value="ECO:0007669"/>
    <property type="project" value="UniProtKB-KW"/>
</dbReference>
<evidence type="ECO:0000259" key="12">
    <source>
        <dbReference type="SMART" id="SM00382"/>
    </source>
</evidence>
<dbReference type="AlphaFoldDB" id="A0A0W0SPL0"/>
<keyword evidence="5 10" id="KW-0342">GTP-binding</keyword>
<dbReference type="Gene3D" id="3.40.50.300">
    <property type="entry name" value="P-loop containing nucleotide triphosphate hydrolases"/>
    <property type="match status" value="1"/>
</dbReference>
<evidence type="ECO:0000256" key="1">
    <source>
        <dbReference type="ARBA" id="ARBA00022475"/>
    </source>
</evidence>
<keyword evidence="2 10" id="KW-0963">Cytoplasm</keyword>
<feature type="domain" description="AAA+ ATPase" evidence="12">
    <location>
        <begin position="148"/>
        <end position="339"/>
    </location>
</feature>
<dbReference type="Proteomes" id="UP000054742">
    <property type="component" value="Unassembled WGS sequence"/>
</dbReference>
<evidence type="ECO:0000313" key="15">
    <source>
        <dbReference type="EMBL" id="KTC85201.1"/>
    </source>
</evidence>
<feature type="region of interest" description="Disordered" evidence="11">
    <location>
        <begin position="1"/>
        <end position="32"/>
    </location>
</feature>
<keyword evidence="7 10" id="KW-0675">Receptor</keyword>
<keyword evidence="16" id="KW-1185">Reference proteome</keyword>
<dbReference type="InterPro" id="IPR027417">
    <property type="entry name" value="P-loop_NTPase"/>
</dbReference>
<gene>
    <name evidence="10" type="primary">ftsY</name>
    <name evidence="15" type="ORF">Lbru_0997</name>
</gene>
<evidence type="ECO:0000256" key="7">
    <source>
        <dbReference type="ARBA" id="ARBA00023170"/>
    </source>
</evidence>
<dbReference type="FunFam" id="1.20.120.140:FF:000002">
    <property type="entry name" value="Signal recognition particle receptor FtsY"/>
    <property type="match status" value="1"/>
</dbReference>
<dbReference type="GO" id="GO:0005737">
    <property type="term" value="C:cytoplasm"/>
    <property type="evidence" value="ECO:0007669"/>
    <property type="project" value="UniProtKB-SubCell"/>
</dbReference>
<comment type="subcellular location">
    <subcellularLocation>
        <location evidence="10">Cell membrane</location>
        <topology evidence="10">Peripheral membrane protein</topology>
        <orientation evidence="10">Cytoplasmic side</orientation>
    </subcellularLocation>
    <subcellularLocation>
        <location evidence="10">Cytoplasm</location>
    </subcellularLocation>
</comment>
<comment type="function">
    <text evidence="9 10">Involved in targeting and insertion of nascent membrane proteins into the cytoplasmic membrane. Acts as a receptor for the complex formed by the signal recognition particle (SRP) and the ribosome-nascent chain (RNC). Interaction with SRP-RNC leads to the transfer of the RNC complex to the Sec translocase for insertion into the membrane, the hydrolysis of GTP by both Ffh and FtsY, and the dissociation of the SRP-FtsY complex into the individual components.</text>
</comment>
<dbReference type="EMBL" id="LNXV01000007">
    <property type="protein sequence ID" value="KTC85201.1"/>
    <property type="molecule type" value="Genomic_DNA"/>
</dbReference>
<proteinExistence type="inferred from homology"/>
<comment type="catalytic activity">
    <reaction evidence="8 10">
        <text>GTP + H2O = GDP + phosphate + H(+)</text>
        <dbReference type="Rhea" id="RHEA:19669"/>
        <dbReference type="ChEBI" id="CHEBI:15377"/>
        <dbReference type="ChEBI" id="CHEBI:15378"/>
        <dbReference type="ChEBI" id="CHEBI:37565"/>
        <dbReference type="ChEBI" id="CHEBI:43474"/>
        <dbReference type="ChEBI" id="CHEBI:58189"/>
        <dbReference type="EC" id="3.6.5.4"/>
    </reaction>
</comment>
<evidence type="ECO:0000256" key="10">
    <source>
        <dbReference type="HAMAP-Rule" id="MF_00920"/>
    </source>
</evidence>
<comment type="subunit">
    <text evidence="10">Part of the signal recognition particle protein translocation system, which is composed of SRP and FtsY. SRP is a ribonucleoprotein composed of Ffh and a 4.5S RNA molecule.</text>
</comment>
<keyword evidence="4 10" id="KW-0378">Hydrolase</keyword>
<keyword evidence="3 10" id="KW-0547">Nucleotide-binding</keyword>
<dbReference type="CDD" id="cd17874">
    <property type="entry name" value="FtsY"/>
    <property type="match status" value="1"/>
</dbReference>
<protein>
    <recommendedName>
        <fullName evidence="10">Signal recognition particle receptor FtsY</fullName>
        <shortName evidence="10">SRP receptor</shortName>
        <ecNumber evidence="10">3.6.5.4</ecNumber>
    </recommendedName>
</protein>
<feature type="binding site" evidence="10">
    <location>
        <begin position="302"/>
        <end position="305"/>
    </location>
    <ligand>
        <name>GTP</name>
        <dbReference type="ChEBI" id="CHEBI:37565"/>
    </ligand>
</feature>
<comment type="similarity">
    <text evidence="10">Belongs to the GTP-binding SRP family. FtsY subfamily.</text>
</comment>
<dbReference type="GO" id="GO:0005525">
    <property type="term" value="F:GTP binding"/>
    <property type="evidence" value="ECO:0007669"/>
    <property type="project" value="UniProtKB-UniRule"/>
</dbReference>
<feature type="domain" description="Signal recognition particle SRP54 helical bundle" evidence="14">
    <location>
        <begin position="52"/>
        <end position="133"/>
    </location>
</feature>
<dbReference type="SMART" id="SM00962">
    <property type="entry name" value="SRP54"/>
    <property type="match status" value="1"/>
</dbReference>
<feature type="domain" description="SRP54-type proteins GTP-binding" evidence="13">
    <location>
        <begin position="149"/>
        <end position="350"/>
    </location>
</feature>
<keyword evidence="15" id="KW-0131">Cell cycle</keyword>
<dbReference type="SMART" id="SM00963">
    <property type="entry name" value="SRP54_N"/>
    <property type="match status" value="1"/>
</dbReference>
<keyword evidence="1 10" id="KW-1003">Cell membrane</keyword>
<feature type="binding site" evidence="10">
    <location>
        <begin position="238"/>
        <end position="242"/>
    </location>
    <ligand>
        <name>GTP</name>
        <dbReference type="ChEBI" id="CHEBI:37565"/>
    </ligand>
</feature>
<dbReference type="PANTHER" id="PTHR43134:SF1">
    <property type="entry name" value="SIGNAL RECOGNITION PARTICLE RECEPTOR SUBUNIT ALPHA"/>
    <property type="match status" value="1"/>
</dbReference>
<evidence type="ECO:0000259" key="14">
    <source>
        <dbReference type="SMART" id="SM00963"/>
    </source>
</evidence>
<dbReference type="InterPro" id="IPR003593">
    <property type="entry name" value="AAA+_ATPase"/>
</dbReference>
<dbReference type="InterPro" id="IPR013822">
    <property type="entry name" value="Signal_recog_particl_SRP54_hlx"/>
</dbReference>
<keyword evidence="6 10" id="KW-0472">Membrane</keyword>
<dbReference type="InterPro" id="IPR042101">
    <property type="entry name" value="SRP54_N_sf"/>
</dbReference>
<evidence type="ECO:0000256" key="11">
    <source>
        <dbReference type="SAM" id="MobiDB-lite"/>
    </source>
</evidence>
<comment type="caution">
    <text evidence="15">The sequence shown here is derived from an EMBL/GenBank/DDBJ whole genome shotgun (WGS) entry which is preliminary data.</text>
</comment>